<dbReference type="OrthoDB" id="1517790at2759"/>
<evidence type="ECO:0000256" key="1">
    <source>
        <dbReference type="SAM" id="MobiDB-lite"/>
    </source>
</evidence>
<dbReference type="Gene3D" id="3.80.10.10">
    <property type="entry name" value="Ribonuclease Inhibitor"/>
    <property type="match status" value="1"/>
</dbReference>
<evidence type="ECO:0000313" key="5">
    <source>
        <dbReference type="Proteomes" id="UP000281549"/>
    </source>
</evidence>
<dbReference type="EMBL" id="KE560848">
    <property type="protein sequence ID" value="EPZ35307.1"/>
    <property type="molecule type" value="Genomic_DNA"/>
</dbReference>
<evidence type="ECO:0000313" key="4">
    <source>
        <dbReference type="Proteomes" id="UP000030755"/>
    </source>
</evidence>
<dbReference type="Proteomes" id="UP000281549">
    <property type="component" value="Unassembled WGS sequence"/>
</dbReference>
<proteinExistence type="predicted"/>
<feature type="compositionally biased region" description="Polar residues" evidence="1">
    <location>
        <begin position="1"/>
        <end position="12"/>
    </location>
</feature>
<evidence type="ECO:0000313" key="3">
    <source>
        <dbReference type="EMBL" id="RKP18119.1"/>
    </source>
</evidence>
<reference evidence="2 4" key="1">
    <citation type="journal article" date="2013" name="Curr. Biol.">
        <title>Shared signatures of parasitism and phylogenomics unite Cryptomycota and microsporidia.</title>
        <authorList>
            <person name="James T.Y."/>
            <person name="Pelin A."/>
            <person name="Bonen L."/>
            <person name="Ahrendt S."/>
            <person name="Sain D."/>
            <person name="Corradi N."/>
            <person name="Stajich J.E."/>
        </authorList>
    </citation>
    <scope>NUCLEOTIDE SEQUENCE [LARGE SCALE GENOMIC DNA]</scope>
    <source>
        <strain evidence="2 4">CSF55</strain>
        <strain evidence="2 4">CSF55</strain>
    </source>
</reference>
<dbReference type="InterPro" id="IPR001611">
    <property type="entry name" value="Leu-rich_rpt"/>
</dbReference>
<gene>
    <name evidence="2" type="ORF">O9G_000703</name>
    <name evidence="3" type="ORF">ROZALSC1DRAFT_30150</name>
</gene>
<dbReference type="InterPro" id="IPR032675">
    <property type="entry name" value="LRR_dom_sf"/>
</dbReference>
<dbReference type="SUPFAM" id="SSF52058">
    <property type="entry name" value="L domain-like"/>
    <property type="match status" value="1"/>
</dbReference>
<reference evidence="5" key="2">
    <citation type="journal article" date="2018" name="Nat. Microbiol.">
        <title>Leveraging single-cell genomics to expand the fungal tree of life.</title>
        <authorList>
            <person name="Ahrendt S.R."/>
            <person name="Quandt C.A."/>
            <person name="Ciobanu D."/>
            <person name="Clum A."/>
            <person name="Salamov A."/>
            <person name="Andreopoulos B."/>
            <person name="Cheng J.F."/>
            <person name="Woyke T."/>
            <person name="Pelin A."/>
            <person name="Henrissat B."/>
            <person name="Reynolds N.K."/>
            <person name="Benny G.L."/>
            <person name="Smith M.E."/>
            <person name="James T.Y."/>
            <person name="Grigoriev I.V."/>
        </authorList>
    </citation>
    <scope>NUCLEOTIDE SEQUENCE [LARGE SCALE GENOMIC DNA]</scope>
    <source>
        <strain evidence="5">CSF55</strain>
    </source>
</reference>
<keyword evidence="4" id="KW-1185">Reference proteome</keyword>
<protein>
    <submittedName>
        <fullName evidence="2">Uncharacterized protein</fullName>
    </submittedName>
</protein>
<dbReference type="AlphaFoldDB" id="A0A075AYE9"/>
<dbReference type="PROSITE" id="PS51450">
    <property type="entry name" value="LRR"/>
    <property type="match status" value="1"/>
</dbReference>
<sequence length="234" mass="26811">MVFPSTPRQHWTSYRPLTPSATPRKKNSHHSLPLAPRLSSLLFNLALQEPRIQDAENAAIETGNPNVFMEGLHLTEMPPAFPDLKFTYGSLSNQLEEIAPSIRELVNLKELSLSFNQLNHLPWEIQLLQKLCIFVANPNPWMDSIEPEADIEPCQSLKNITLNKVVSNLEEYNTLPPLIQRQVPNEERICYLCGKSIYIPWKIVVVKQNWMEGRYPFQTAICSFNCSIANKNKE</sequence>
<accession>A0A075AYE9</accession>
<name>A0A075AYE9_ROZAC</name>
<reference evidence="3" key="3">
    <citation type="submission" date="2018-08" db="EMBL/GenBank/DDBJ databases">
        <title>Leveraging single-cell genomics to expand the Fungal Tree of Life.</title>
        <authorList>
            <consortium name="DOE Joint Genome Institute"/>
            <person name="Ahrendt S.R."/>
            <person name="Quandt C.A."/>
            <person name="Ciobanu D."/>
            <person name="Clum A."/>
            <person name="Salamov A."/>
            <person name="Andreopoulos B."/>
            <person name="Cheng J.-F."/>
            <person name="Woyke T."/>
            <person name="Pelin A."/>
            <person name="Henrissat B."/>
            <person name="Reynolds N."/>
            <person name="Benny G.L."/>
            <person name="Smith M.E."/>
            <person name="James T.Y."/>
            <person name="Grigoriev I.V."/>
        </authorList>
    </citation>
    <scope>NUCLEOTIDE SEQUENCE</scope>
    <source>
        <strain evidence="3">CSF55</strain>
    </source>
</reference>
<dbReference type="EMBL" id="ML005555">
    <property type="protein sequence ID" value="RKP18119.1"/>
    <property type="molecule type" value="Genomic_DNA"/>
</dbReference>
<organism evidence="2 4">
    <name type="scientific">Rozella allomycis (strain CSF55)</name>
    <dbReference type="NCBI Taxonomy" id="988480"/>
    <lineage>
        <taxon>Eukaryota</taxon>
        <taxon>Fungi</taxon>
        <taxon>Fungi incertae sedis</taxon>
        <taxon>Cryptomycota</taxon>
        <taxon>Cryptomycota incertae sedis</taxon>
        <taxon>Rozella</taxon>
    </lineage>
</organism>
<feature type="region of interest" description="Disordered" evidence="1">
    <location>
        <begin position="1"/>
        <end position="31"/>
    </location>
</feature>
<dbReference type="Proteomes" id="UP000030755">
    <property type="component" value="Unassembled WGS sequence"/>
</dbReference>
<evidence type="ECO:0000313" key="2">
    <source>
        <dbReference type="EMBL" id="EPZ35307.1"/>
    </source>
</evidence>
<dbReference type="HOGENOM" id="CLU_1185601_0_0_1"/>